<dbReference type="KEGG" id="haad:MW046_04320"/>
<keyword evidence="8" id="KW-1185">Reference proteome</keyword>
<feature type="transmembrane region" description="Helical" evidence="5">
    <location>
        <begin position="74"/>
        <end position="103"/>
    </location>
</feature>
<dbReference type="GeneID" id="71927245"/>
<sequence length="211" mass="21837">MTTWIEASGGRERGVAGLVRAWVGVLVAPHRFFRSAISTGDQAPGLTFAIAVTLLHVVLRIFPSAIQSLSMRMLTLLLVVVFLAPVVLHLCAALETVALIGLVEDRAGVSQTVQVIGYAAAPCALSGVPLTALCVGMAGLCVVSAELIALLWLGAAVYGVVLLVIGTAIVHDTSIPRAVAVTAIPSWIIFGYGFRGIHALELLGASSGLFG</sequence>
<name>A0A8U0A6X3_9EURY</name>
<evidence type="ECO:0000259" key="6">
    <source>
        <dbReference type="Pfam" id="PF04893"/>
    </source>
</evidence>
<dbReference type="RefSeq" id="WP_247994339.1">
    <property type="nucleotide sequence ID" value="NZ_CP096019.1"/>
</dbReference>
<dbReference type="Pfam" id="PF04893">
    <property type="entry name" value="Yip1"/>
    <property type="match status" value="1"/>
</dbReference>
<feature type="domain" description="Yip1" evidence="6">
    <location>
        <begin position="24"/>
        <end position="193"/>
    </location>
</feature>
<evidence type="ECO:0000256" key="3">
    <source>
        <dbReference type="ARBA" id="ARBA00022989"/>
    </source>
</evidence>
<dbReference type="Proteomes" id="UP000831768">
    <property type="component" value="Chromosome"/>
</dbReference>
<feature type="transmembrane region" description="Helical" evidence="5">
    <location>
        <begin position="43"/>
        <end position="62"/>
    </location>
</feature>
<feature type="transmembrane region" description="Helical" evidence="5">
    <location>
        <begin position="115"/>
        <end position="140"/>
    </location>
</feature>
<dbReference type="AlphaFoldDB" id="A0A8U0A6X3"/>
<feature type="transmembrane region" description="Helical" evidence="5">
    <location>
        <begin position="147"/>
        <end position="169"/>
    </location>
</feature>
<evidence type="ECO:0000256" key="2">
    <source>
        <dbReference type="ARBA" id="ARBA00022692"/>
    </source>
</evidence>
<evidence type="ECO:0000256" key="5">
    <source>
        <dbReference type="SAM" id="Phobius"/>
    </source>
</evidence>
<evidence type="ECO:0000256" key="4">
    <source>
        <dbReference type="ARBA" id="ARBA00023136"/>
    </source>
</evidence>
<accession>A0A8U0A6X3</accession>
<feature type="transmembrane region" description="Helical" evidence="5">
    <location>
        <begin position="175"/>
        <end position="194"/>
    </location>
</feature>
<evidence type="ECO:0000256" key="1">
    <source>
        <dbReference type="ARBA" id="ARBA00004141"/>
    </source>
</evidence>
<reference evidence="7" key="1">
    <citation type="submission" date="2022-04" db="EMBL/GenBank/DDBJ databases">
        <title>Halocatena sp. nov., isolated from a salt lake.</title>
        <authorList>
            <person name="Cui H.-L."/>
        </authorList>
    </citation>
    <scope>NUCLEOTIDE SEQUENCE</scope>
    <source>
        <strain evidence="7">AD-1</strain>
    </source>
</reference>
<keyword evidence="2 5" id="KW-0812">Transmembrane</keyword>
<evidence type="ECO:0000313" key="8">
    <source>
        <dbReference type="Proteomes" id="UP000831768"/>
    </source>
</evidence>
<dbReference type="InterPro" id="IPR006977">
    <property type="entry name" value="Yip1_dom"/>
</dbReference>
<keyword evidence="3 5" id="KW-1133">Transmembrane helix</keyword>
<protein>
    <submittedName>
        <fullName evidence="7">YIP1 family protein</fullName>
    </submittedName>
</protein>
<dbReference type="EMBL" id="CP096019">
    <property type="protein sequence ID" value="UPM43677.1"/>
    <property type="molecule type" value="Genomic_DNA"/>
</dbReference>
<proteinExistence type="predicted"/>
<evidence type="ECO:0000313" key="7">
    <source>
        <dbReference type="EMBL" id="UPM43677.1"/>
    </source>
</evidence>
<organism evidence="7 8">
    <name type="scientific">Halocatena salina</name>
    <dbReference type="NCBI Taxonomy" id="2934340"/>
    <lineage>
        <taxon>Archaea</taxon>
        <taxon>Methanobacteriati</taxon>
        <taxon>Methanobacteriota</taxon>
        <taxon>Stenosarchaea group</taxon>
        <taxon>Halobacteria</taxon>
        <taxon>Halobacteriales</taxon>
        <taxon>Natronomonadaceae</taxon>
        <taxon>Halocatena</taxon>
    </lineage>
</organism>
<comment type="subcellular location">
    <subcellularLocation>
        <location evidence="1">Membrane</location>
        <topology evidence="1">Multi-pass membrane protein</topology>
    </subcellularLocation>
</comment>
<keyword evidence="4 5" id="KW-0472">Membrane</keyword>
<dbReference type="GO" id="GO:0016020">
    <property type="term" value="C:membrane"/>
    <property type="evidence" value="ECO:0007669"/>
    <property type="project" value="UniProtKB-SubCell"/>
</dbReference>
<gene>
    <name evidence="7" type="ORF">MW046_04320</name>
</gene>